<evidence type="ECO:0000313" key="7">
    <source>
        <dbReference type="EMBL" id="KAI0299726.1"/>
    </source>
</evidence>
<comment type="caution">
    <text evidence="7">The sequence shown here is derived from an EMBL/GenBank/DDBJ whole genome shotgun (WGS) entry which is preliminary data.</text>
</comment>
<dbReference type="PROSITE" id="PS50005">
    <property type="entry name" value="TPR"/>
    <property type="match status" value="1"/>
</dbReference>
<dbReference type="GO" id="GO:0006457">
    <property type="term" value="P:protein folding"/>
    <property type="evidence" value="ECO:0007669"/>
    <property type="project" value="TreeGrafter"/>
</dbReference>
<evidence type="ECO:0000256" key="2">
    <source>
        <dbReference type="ARBA" id="ARBA00022803"/>
    </source>
</evidence>
<dbReference type="PANTHER" id="PTHR46035:SF1">
    <property type="entry name" value="TETRATRICOPEPTIDE REPEAT PROTEIN 4"/>
    <property type="match status" value="1"/>
</dbReference>
<dbReference type="GO" id="GO:0005634">
    <property type="term" value="C:nucleus"/>
    <property type="evidence" value="ECO:0007669"/>
    <property type="project" value="TreeGrafter"/>
</dbReference>
<feature type="coiled-coil region" evidence="5">
    <location>
        <begin position="155"/>
        <end position="189"/>
    </location>
</feature>
<evidence type="ECO:0000256" key="4">
    <source>
        <dbReference type="PROSITE-ProRule" id="PRU00339"/>
    </source>
</evidence>
<accession>A0AAD4M2J9</accession>
<dbReference type="SUPFAM" id="SSF48452">
    <property type="entry name" value="TPR-like"/>
    <property type="match status" value="1"/>
</dbReference>
<dbReference type="InterPro" id="IPR019734">
    <property type="entry name" value="TPR_rpt"/>
</dbReference>
<comment type="similarity">
    <text evidence="3">Belongs to the TTC4 family.</text>
</comment>
<evidence type="ECO:0000259" key="6">
    <source>
        <dbReference type="Pfam" id="PF18972"/>
    </source>
</evidence>
<proteinExistence type="inferred from homology"/>
<organism evidence="7 8">
    <name type="scientific">Multifurca ochricompacta</name>
    <dbReference type="NCBI Taxonomy" id="376703"/>
    <lineage>
        <taxon>Eukaryota</taxon>
        <taxon>Fungi</taxon>
        <taxon>Dikarya</taxon>
        <taxon>Basidiomycota</taxon>
        <taxon>Agaricomycotina</taxon>
        <taxon>Agaricomycetes</taxon>
        <taxon>Russulales</taxon>
        <taxon>Russulaceae</taxon>
        <taxon>Multifurca</taxon>
    </lineage>
</organism>
<evidence type="ECO:0000313" key="8">
    <source>
        <dbReference type="Proteomes" id="UP001203297"/>
    </source>
</evidence>
<evidence type="ECO:0000256" key="1">
    <source>
        <dbReference type="ARBA" id="ARBA00022737"/>
    </source>
</evidence>
<keyword evidence="2 4" id="KW-0802">TPR repeat</keyword>
<dbReference type="InterPro" id="IPR011990">
    <property type="entry name" value="TPR-like_helical_dom_sf"/>
</dbReference>
<name>A0AAD4M2J9_9AGAM</name>
<dbReference type="CDD" id="cd21377">
    <property type="entry name" value="CTWD_Cns1-like"/>
    <property type="match status" value="1"/>
</dbReference>
<evidence type="ECO:0000256" key="3">
    <source>
        <dbReference type="ARBA" id="ARBA00023602"/>
    </source>
</evidence>
<dbReference type="GO" id="GO:0051879">
    <property type="term" value="F:Hsp90 protein binding"/>
    <property type="evidence" value="ECO:0007669"/>
    <property type="project" value="InterPro"/>
</dbReference>
<dbReference type="SMART" id="SM00028">
    <property type="entry name" value="TPR"/>
    <property type="match status" value="2"/>
</dbReference>
<dbReference type="GO" id="GO:0030544">
    <property type="term" value="F:Hsp70 protein binding"/>
    <property type="evidence" value="ECO:0007669"/>
    <property type="project" value="TreeGrafter"/>
</dbReference>
<dbReference type="GO" id="GO:0005829">
    <property type="term" value="C:cytosol"/>
    <property type="evidence" value="ECO:0007669"/>
    <property type="project" value="TreeGrafter"/>
</dbReference>
<dbReference type="PANTHER" id="PTHR46035">
    <property type="entry name" value="TETRATRICOPEPTIDE REPEAT PROTEIN 4"/>
    <property type="match status" value="1"/>
</dbReference>
<protein>
    <recommendedName>
        <fullName evidence="6">Cns1/TTC4 wheel domain-containing protein</fullName>
    </recommendedName>
</protein>
<sequence length="378" mass="41561">MSSLPEEDTDNVALSALQSLVHDGTPDEMAQNFKEQGNDYFKGKRYREALGFYTQGIEARPDDARLREALLLNRMACNLELHNYGSVLRDCATVIAANPRASKAYYRAGLALLALERVDETLDVCVRAVASATTARAGAGAGAGEGGRIANDGDATAFKTLRERAEKKAEELRKKEEVRAERAQRAEEEKMKMDAAFAVRVFFSSSSSLTYSLSLSLSTRRDRFFKDRNLINVPNPDGSSNPYAPKFDPEDATGRTLIMPVFFLYPEYATSDVIAEFVEDTPFGAHLAAMFPPGASAPPSWDDKGRYVDDGSSLVVYAITRRKRLLKVGRKLTLRDVCRAAGGGKTGKDGLEVKDGCLSEKYQIGIWSCLASHNISRR</sequence>
<evidence type="ECO:0000256" key="5">
    <source>
        <dbReference type="SAM" id="Coils"/>
    </source>
</evidence>
<keyword evidence="5" id="KW-0175">Coiled coil</keyword>
<feature type="domain" description="Cns1/TTC4 wheel" evidence="6">
    <location>
        <begin position="250"/>
        <end position="359"/>
    </location>
</feature>
<feature type="repeat" description="TPR" evidence="4">
    <location>
        <begin position="30"/>
        <end position="63"/>
    </location>
</feature>
<dbReference type="AlphaFoldDB" id="A0AAD4M2J9"/>
<dbReference type="Proteomes" id="UP001203297">
    <property type="component" value="Unassembled WGS sequence"/>
</dbReference>
<keyword evidence="1" id="KW-0677">Repeat</keyword>
<keyword evidence="8" id="KW-1185">Reference proteome</keyword>
<dbReference type="Gene3D" id="1.25.40.10">
    <property type="entry name" value="Tetratricopeptide repeat domain"/>
    <property type="match status" value="1"/>
</dbReference>
<dbReference type="Pfam" id="PF18972">
    <property type="entry name" value="Wheel"/>
    <property type="match status" value="1"/>
</dbReference>
<dbReference type="EMBL" id="WTXG01000021">
    <property type="protein sequence ID" value="KAI0299726.1"/>
    <property type="molecule type" value="Genomic_DNA"/>
</dbReference>
<dbReference type="InterPro" id="IPR044059">
    <property type="entry name" value="Csn1/TTC4_wheel"/>
</dbReference>
<reference evidence="7" key="1">
    <citation type="journal article" date="2022" name="New Phytol.">
        <title>Evolutionary transition to the ectomycorrhizal habit in the genomes of a hyperdiverse lineage of mushroom-forming fungi.</title>
        <authorList>
            <person name="Looney B."/>
            <person name="Miyauchi S."/>
            <person name="Morin E."/>
            <person name="Drula E."/>
            <person name="Courty P.E."/>
            <person name="Kohler A."/>
            <person name="Kuo A."/>
            <person name="LaButti K."/>
            <person name="Pangilinan J."/>
            <person name="Lipzen A."/>
            <person name="Riley R."/>
            <person name="Andreopoulos W."/>
            <person name="He G."/>
            <person name="Johnson J."/>
            <person name="Nolan M."/>
            <person name="Tritt A."/>
            <person name="Barry K.W."/>
            <person name="Grigoriev I.V."/>
            <person name="Nagy L.G."/>
            <person name="Hibbett D."/>
            <person name="Henrissat B."/>
            <person name="Matheny P.B."/>
            <person name="Labbe J."/>
            <person name="Martin F.M."/>
        </authorList>
    </citation>
    <scope>NUCLEOTIDE SEQUENCE</scope>
    <source>
        <strain evidence="7">BPL690</strain>
    </source>
</reference>
<gene>
    <name evidence="7" type="ORF">B0F90DRAFT_1726835</name>
</gene>